<protein>
    <submittedName>
        <fullName evidence="2">Uncharacterized protein</fullName>
    </submittedName>
</protein>
<evidence type="ECO:0000256" key="1">
    <source>
        <dbReference type="SAM" id="MobiDB-lite"/>
    </source>
</evidence>
<sequence length="208" mass="23257">MQVKNKIDKIYNAFQTAHSLYNSSRFGSQNGEGWRKRVRKKCQHYFILERNWSKAWAEDVSLFTDFLSNMDDATITDDFTRPIQKDRRRAFDFIHEENDDNIDDLTQHDDTLLAESLHEEEDLETYLRNRNTGPSMSALAAASPAVASISATPGPSRSATSGPFMSALSTVSVEHKATTSATGVASTDSQSSSSKATNRTPQSLRQEK</sequence>
<comment type="caution">
    <text evidence="2">The sequence shown here is derived from an EMBL/GenBank/DDBJ whole genome shotgun (WGS) entry which is preliminary data.</text>
</comment>
<evidence type="ECO:0000313" key="3">
    <source>
        <dbReference type="Proteomes" id="UP001194696"/>
    </source>
</evidence>
<accession>A0ABQ7K145</accession>
<dbReference type="EMBL" id="JAAAIM010000443">
    <property type="protein sequence ID" value="KAG0287983.1"/>
    <property type="molecule type" value="Genomic_DNA"/>
</dbReference>
<name>A0ABQ7K145_9FUNG</name>
<evidence type="ECO:0000313" key="2">
    <source>
        <dbReference type="EMBL" id="KAG0287983.1"/>
    </source>
</evidence>
<proteinExistence type="predicted"/>
<feature type="region of interest" description="Disordered" evidence="1">
    <location>
        <begin position="171"/>
        <end position="208"/>
    </location>
</feature>
<reference evidence="2 3" key="1">
    <citation type="journal article" date="2020" name="Fungal Divers.">
        <title>Resolving the Mortierellaceae phylogeny through synthesis of multi-gene phylogenetics and phylogenomics.</title>
        <authorList>
            <person name="Vandepol N."/>
            <person name="Liber J."/>
            <person name="Desiro A."/>
            <person name="Na H."/>
            <person name="Kennedy M."/>
            <person name="Barry K."/>
            <person name="Grigoriev I.V."/>
            <person name="Miller A.N."/>
            <person name="O'Donnell K."/>
            <person name="Stajich J.E."/>
            <person name="Bonito G."/>
        </authorList>
    </citation>
    <scope>NUCLEOTIDE SEQUENCE [LARGE SCALE GENOMIC DNA]</scope>
    <source>
        <strain evidence="2 3">AD045</strain>
    </source>
</reference>
<dbReference type="Proteomes" id="UP001194696">
    <property type="component" value="Unassembled WGS sequence"/>
</dbReference>
<keyword evidence="3" id="KW-1185">Reference proteome</keyword>
<organism evidence="2 3">
    <name type="scientific">Linnemannia gamsii</name>
    <dbReference type="NCBI Taxonomy" id="64522"/>
    <lineage>
        <taxon>Eukaryota</taxon>
        <taxon>Fungi</taxon>
        <taxon>Fungi incertae sedis</taxon>
        <taxon>Mucoromycota</taxon>
        <taxon>Mortierellomycotina</taxon>
        <taxon>Mortierellomycetes</taxon>
        <taxon>Mortierellales</taxon>
        <taxon>Mortierellaceae</taxon>
        <taxon>Linnemannia</taxon>
    </lineage>
</organism>
<gene>
    <name evidence="2" type="ORF">BGZ96_008168</name>
</gene>
<feature type="compositionally biased region" description="Polar residues" evidence="1">
    <location>
        <begin position="171"/>
        <end position="185"/>
    </location>
</feature>
<feature type="compositionally biased region" description="Polar residues" evidence="1">
    <location>
        <begin position="195"/>
        <end position="208"/>
    </location>
</feature>